<organism evidence="11 12">
    <name type="scientific">Campylobacter concisus</name>
    <dbReference type="NCBI Taxonomy" id="199"/>
    <lineage>
        <taxon>Bacteria</taxon>
        <taxon>Pseudomonadati</taxon>
        <taxon>Campylobacterota</taxon>
        <taxon>Epsilonproteobacteria</taxon>
        <taxon>Campylobacterales</taxon>
        <taxon>Campylobacteraceae</taxon>
        <taxon>Campylobacter</taxon>
    </lineage>
</organism>
<evidence type="ECO:0000256" key="7">
    <source>
        <dbReference type="ARBA" id="ARBA00023141"/>
    </source>
</evidence>
<evidence type="ECO:0000313" key="11">
    <source>
        <dbReference type="EMBL" id="ALF48185.1"/>
    </source>
</evidence>
<dbReference type="Gene3D" id="3.20.20.70">
    <property type="entry name" value="Aldolase class I"/>
    <property type="match status" value="1"/>
</dbReference>
<dbReference type="InterPro" id="IPR001240">
    <property type="entry name" value="PRAI_dom"/>
</dbReference>
<evidence type="ECO:0000256" key="2">
    <source>
        <dbReference type="ARBA" id="ARBA00004664"/>
    </source>
</evidence>
<dbReference type="Proteomes" id="UP000066049">
    <property type="component" value="Chromosome"/>
</dbReference>
<accession>A0A0M4SCM1</accession>
<comment type="pathway">
    <text evidence="2 9">Amino-acid biosynthesis; L-tryptophan biosynthesis; L-tryptophan from chorismate: step 3/5.</text>
</comment>
<gene>
    <name evidence="9 11" type="primary">trpF</name>
    <name evidence="11" type="ORF">CCON33237_1536</name>
</gene>
<reference evidence="12" key="1">
    <citation type="submission" date="2015-08" db="EMBL/GenBank/DDBJ databases">
        <title>Comparative genomics of the Campylobacter concisus group.</title>
        <authorList>
            <person name="Miller W.G."/>
            <person name="Yee E."/>
            <person name="Chapman M.H."/>
            <person name="Huynh S."/>
            <person name="Bono J.L."/>
            <person name="On S.L.W."/>
            <person name="St Leger J."/>
            <person name="Foster G."/>
            <person name="Parker C.T."/>
        </authorList>
    </citation>
    <scope>NUCLEOTIDE SEQUENCE [LARGE SCALE GENOMIC DNA]</scope>
    <source>
        <strain evidence="12">ATCC 33237</strain>
    </source>
</reference>
<dbReference type="InterPro" id="IPR044643">
    <property type="entry name" value="TrpF_fam"/>
</dbReference>
<evidence type="ECO:0000256" key="4">
    <source>
        <dbReference type="ARBA" id="ARBA00022272"/>
    </source>
</evidence>
<dbReference type="PATRIC" id="fig|199.248.peg.1585"/>
<dbReference type="InterPro" id="IPR011060">
    <property type="entry name" value="RibuloseP-bd_barrel"/>
</dbReference>
<dbReference type="GO" id="GO:0000162">
    <property type="term" value="P:L-tryptophan biosynthetic process"/>
    <property type="evidence" value="ECO:0007669"/>
    <property type="project" value="UniProtKB-UniRule"/>
</dbReference>
<dbReference type="GeneID" id="28663214"/>
<evidence type="ECO:0000256" key="5">
    <source>
        <dbReference type="ARBA" id="ARBA00022605"/>
    </source>
</evidence>
<dbReference type="PANTHER" id="PTHR42894:SF1">
    <property type="entry name" value="N-(5'-PHOSPHORIBOSYL)ANTHRANILATE ISOMERASE"/>
    <property type="match status" value="1"/>
</dbReference>
<dbReference type="RefSeq" id="WP_054197112.1">
    <property type="nucleotide sequence ID" value="NZ_CABMKQ010000040.1"/>
</dbReference>
<dbReference type="GO" id="GO:0004640">
    <property type="term" value="F:phosphoribosylanthranilate isomerase activity"/>
    <property type="evidence" value="ECO:0007669"/>
    <property type="project" value="UniProtKB-UniRule"/>
</dbReference>
<comment type="catalytic activity">
    <reaction evidence="1 9">
        <text>N-(5-phospho-beta-D-ribosyl)anthranilate = 1-(2-carboxyphenylamino)-1-deoxy-D-ribulose 5-phosphate</text>
        <dbReference type="Rhea" id="RHEA:21540"/>
        <dbReference type="ChEBI" id="CHEBI:18277"/>
        <dbReference type="ChEBI" id="CHEBI:58613"/>
        <dbReference type="EC" id="5.3.1.24"/>
    </reaction>
</comment>
<sequence length="204" mass="22707">MALVKICGIKTLEEASTVCALDVDFIGLIFAKSKRRVELNLARQIAKFAHSKGKKVVGVFAEQSECEVMEICQFAGLDVAQVHGAVSENLYVNLKDMGLEIWQVFSVKDSLPEVDFKHFDMALFDCKGENAGGNGTSFEWEILKDTKFKFGMAGGIGEHNIKEALKFKPYLVDINSKVEDENGIKDAQKIERILKIIGEVEDEQ</sequence>
<keyword evidence="6 9" id="KW-0822">Tryptophan biosynthesis</keyword>
<dbReference type="InterPro" id="IPR013785">
    <property type="entry name" value="Aldolase_TIM"/>
</dbReference>
<keyword evidence="5 9" id="KW-0028">Amino-acid biosynthesis</keyword>
<evidence type="ECO:0000256" key="1">
    <source>
        <dbReference type="ARBA" id="ARBA00001164"/>
    </source>
</evidence>
<evidence type="ECO:0000256" key="9">
    <source>
        <dbReference type="HAMAP-Rule" id="MF_00135"/>
    </source>
</evidence>
<dbReference type="UniPathway" id="UPA00035">
    <property type="reaction ID" value="UER00042"/>
</dbReference>
<protein>
    <recommendedName>
        <fullName evidence="4 9">N-(5'-phosphoribosyl)anthranilate isomerase</fullName>
        <shortName evidence="9">PRAI</shortName>
        <ecNumber evidence="3 9">5.3.1.24</ecNumber>
    </recommendedName>
</protein>
<keyword evidence="8 9" id="KW-0413">Isomerase</keyword>
<dbReference type="EMBL" id="CP012541">
    <property type="protein sequence ID" value="ALF48185.1"/>
    <property type="molecule type" value="Genomic_DNA"/>
</dbReference>
<name>A0A0M4SCM1_9BACT</name>
<evidence type="ECO:0000259" key="10">
    <source>
        <dbReference type="Pfam" id="PF00697"/>
    </source>
</evidence>
<keyword evidence="7 9" id="KW-0057">Aromatic amino acid biosynthesis</keyword>
<dbReference type="Pfam" id="PF00697">
    <property type="entry name" value="PRAI"/>
    <property type="match status" value="1"/>
</dbReference>
<dbReference type="EC" id="5.3.1.24" evidence="3 9"/>
<evidence type="ECO:0000256" key="3">
    <source>
        <dbReference type="ARBA" id="ARBA00012572"/>
    </source>
</evidence>
<evidence type="ECO:0000313" key="12">
    <source>
        <dbReference type="Proteomes" id="UP000066049"/>
    </source>
</evidence>
<evidence type="ECO:0000256" key="8">
    <source>
        <dbReference type="ARBA" id="ARBA00023235"/>
    </source>
</evidence>
<dbReference type="HAMAP" id="MF_00135">
    <property type="entry name" value="PRAI"/>
    <property type="match status" value="1"/>
</dbReference>
<proteinExistence type="inferred from homology"/>
<feature type="domain" description="N-(5'phosphoribosyl) anthranilate isomerase (PRAI)" evidence="10">
    <location>
        <begin position="4"/>
        <end position="194"/>
    </location>
</feature>
<comment type="similarity">
    <text evidence="9">Belongs to the TrpF family.</text>
</comment>
<dbReference type="PANTHER" id="PTHR42894">
    <property type="entry name" value="N-(5'-PHOSPHORIBOSYL)ANTHRANILATE ISOMERASE"/>
    <property type="match status" value="1"/>
</dbReference>
<dbReference type="AlphaFoldDB" id="A0A0M4SCM1"/>
<dbReference type="KEGG" id="ccoc:CCON33237_1536"/>
<evidence type="ECO:0000256" key="6">
    <source>
        <dbReference type="ARBA" id="ARBA00022822"/>
    </source>
</evidence>
<dbReference type="SUPFAM" id="SSF51366">
    <property type="entry name" value="Ribulose-phoshate binding barrel"/>
    <property type="match status" value="1"/>
</dbReference>
<dbReference type="CDD" id="cd00405">
    <property type="entry name" value="PRAI"/>
    <property type="match status" value="1"/>
</dbReference>